<dbReference type="PANTHER" id="PTHR46796:SF6">
    <property type="entry name" value="ARAC SUBFAMILY"/>
    <property type="match status" value="1"/>
</dbReference>
<evidence type="ECO:0000256" key="2">
    <source>
        <dbReference type="ARBA" id="ARBA00023125"/>
    </source>
</evidence>
<evidence type="ECO:0000256" key="3">
    <source>
        <dbReference type="ARBA" id="ARBA00023163"/>
    </source>
</evidence>
<dbReference type="Proteomes" id="UP000502611">
    <property type="component" value="Chromosome"/>
</dbReference>
<dbReference type="PANTHER" id="PTHR46796">
    <property type="entry name" value="HTH-TYPE TRANSCRIPTIONAL ACTIVATOR RHAS-RELATED"/>
    <property type="match status" value="1"/>
</dbReference>
<organism evidence="5 6">
    <name type="scientific">Sphingobium yanoikuyae</name>
    <name type="common">Sphingomonas yanoikuyae</name>
    <dbReference type="NCBI Taxonomy" id="13690"/>
    <lineage>
        <taxon>Bacteria</taxon>
        <taxon>Pseudomonadati</taxon>
        <taxon>Pseudomonadota</taxon>
        <taxon>Alphaproteobacteria</taxon>
        <taxon>Sphingomonadales</taxon>
        <taxon>Sphingomonadaceae</taxon>
        <taxon>Sphingobium</taxon>
    </lineage>
</organism>
<keyword evidence="1" id="KW-0805">Transcription regulation</keyword>
<dbReference type="RefSeq" id="WP_169861220.1">
    <property type="nucleotide sequence ID" value="NZ_CP053021.1"/>
</dbReference>
<keyword evidence="2" id="KW-0238">DNA-binding</keyword>
<dbReference type="GO" id="GO:0003700">
    <property type="term" value="F:DNA-binding transcription factor activity"/>
    <property type="evidence" value="ECO:0007669"/>
    <property type="project" value="InterPro"/>
</dbReference>
<evidence type="ECO:0000313" key="6">
    <source>
        <dbReference type="Proteomes" id="UP000502611"/>
    </source>
</evidence>
<dbReference type="InterPro" id="IPR018060">
    <property type="entry name" value="HTH_AraC"/>
</dbReference>
<evidence type="ECO:0000313" key="5">
    <source>
        <dbReference type="EMBL" id="QJR02850.1"/>
    </source>
</evidence>
<dbReference type="InterPro" id="IPR018062">
    <property type="entry name" value="HTH_AraC-typ_CS"/>
</dbReference>
<feature type="domain" description="HTH araC/xylS-type" evidence="4">
    <location>
        <begin position="195"/>
        <end position="295"/>
    </location>
</feature>
<reference evidence="5 6" key="1">
    <citation type="submission" date="2020-04" db="EMBL/GenBank/DDBJ databases">
        <title>The Whole Genome Analysis of High salt-tolerant Sphingobium yanoikuyae YC-XJ2 with Aryl organophosphorus flame retardants (aryl-OPFRs)-degrading capacity and characteristics of Related phosphotriesterase.</title>
        <authorList>
            <person name="Li X."/>
        </authorList>
    </citation>
    <scope>NUCLEOTIDE SEQUENCE [LARGE SCALE GENOMIC DNA]</scope>
    <source>
        <strain evidence="5 6">YC-XJ2</strain>
    </source>
</reference>
<dbReference type="Gene3D" id="1.10.10.60">
    <property type="entry name" value="Homeodomain-like"/>
    <property type="match status" value="1"/>
</dbReference>
<dbReference type="SMART" id="SM00342">
    <property type="entry name" value="HTH_ARAC"/>
    <property type="match status" value="1"/>
</dbReference>
<dbReference type="GO" id="GO:0043565">
    <property type="term" value="F:sequence-specific DNA binding"/>
    <property type="evidence" value="ECO:0007669"/>
    <property type="project" value="InterPro"/>
</dbReference>
<dbReference type="EMBL" id="CP053021">
    <property type="protein sequence ID" value="QJR02850.1"/>
    <property type="molecule type" value="Genomic_DNA"/>
</dbReference>
<sequence>MEKVNPVASNLFLRECDRIFPNLEIDIADDVDLAGNVVQRRLAGMDAIRIESPALLGRASRKRSTRLEARCKIVWQMEGSSVFTNDQQQVCLSAGDALHVPLGEAYSLDVLTGYRAVMLVIPERHTILASLPSGRDIRLITGNSAMKAAGAVVSCLFDDDDQESCGPHLLQAAFDLIRGPLSNRLGTVAERRYARRARHHIEAHLADRYTPNDLARDMGMSRRALYAALAAEGESPAKLIRLVRLESARRCLMDDSQRDLSLGEIALRAGLNDGAALSRAFRAEFGTTPSAVRDTAVSFA</sequence>
<accession>A0A6M4G7B9</accession>
<dbReference type="Pfam" id="PF12833">
    <property type="entry name" value="HTH_18"/>
    <property type="match status" value="1"/>
</dbReference>
<dbReference type="AlphaFoldDB" id="A0A6M4G7B9"/>
<dbReference type="InterPro" id="IPR009057">
    <property type="entry name" value="Homeodomain-like_sf"/>
</dbReference>
<evidence type="ECO:0000259" key="4">
    <source>
        <dbReference type="PROSITE" id="PS01124"/>
    </source>
</evidence>
<name>A0A6M4G7B9_SPHYA</name>
<gene>
    <name evidence="5" type="ORF">HH800_12070</name>
</gene>
<dbReference type="InterPro" id="IPR035418">
    <property type="entry name" value="AraC-bd_2"/>
</dbReference>
<protein>
    <submittedName>
        <fullName evidence="5">Helix-turn-helix transcriptional regulator</fullName>
    </submittedName>
</protein>
<evidence type="ECO:0000256" key="1">
    <source>
        <dbReference type="ARBA" id="ARBA00023015"/>
    </source>
</evidence>
<dbReference type="Pfam" id="PF14525">
    <property type="entry name" value="AraC_binding_2"/>
    <property type="match status" value="1"/>
</dbReference>
<dbReference type="SUPFAM" id="SSF46689">
    <property type="entry name" value="Homeodomain-like"/>
    <property type="match status" value="1"/>
</dbReference>
<dbReference type="PROSITE" id="PS00041">
    <property type="entry name" value="HTH_ARAC_FAMILY_1"/>
    <property type="match status" value="1"/>
</dbReference>
<dbReference type="InterPro" id="IPR050204">
    <property type="entry name" value="AraC_XylS_family_regulators"/>
</dbReference>
<dbReference type="PROSITE" id="PS01124">
    <property type="entry name" value="HTH_ARAC_FAMILY_2"/>
    <property type="match status" value="1"/>
</dbReference>
<keyword evidence="3" id="KW-0804">Transcription</keyword>
<proteinExistence type="predicted"/>